<dbReference type="RefSeq" id="WP_041645938.1">
    <property type="nucleotide sequence ID" value="NZ_CP076686.1"/>
</dbReference>
<keyword evidence="1" id="KW-0812">Transmembrane</keyword>
<feature type="transmembrane region" description="Helical" evidence="1">
    <location>
        <begin position="68"/>
        <end position="89"/>
    </location>
</feature>
<feature type="transmembrane region" description="Helical" evidence="1">
    <location>
        <begin position="12"/>
        <end position="34"/>
    </location>
</feature>
<accession>A0ABX8IML3</accession>
<proteinExistence type="predicted"/>
<feature type="transmembrane region" description="Helical" evidence="1">
    <location>
        <begin position="41"/>
        <end position="62"/>
    </location>
</feature>
<evidence type="ECO:0000313" key="2">
    <source>
        <dbReference type="EMBL" id="QWV13639.1"/>
    </source>
</evidence>
<keyword evidence="3" id="KW-1185">Reference proteome</keyword>
<dbReference type="GeneID" id="78558421"/>
<sequence length="97" mass="10284">MMIDWQGVLWGFGAGLVVSFVYFAGLAASVRFALGASRPVAVLLPSAAVRIALLLSVGWLVTAGATEVWAFVGYGAAFFVVRYLATLLARTPHPEKV</sequence>
<reference evidence="2 3" key="1">
    <citation type="submission" date="2021-06" db="EMBL/GenBank/DDBJ databases">
        <title>Microbial metabolic specificity influences pelagic lipid remineralization.</title>
        <authorList>
            <person name="Behrendt L."/>
            <person name="Hunter J.E."/>
            <person name="Alcolombri U."/>
            <person name="Smriga S."/>
            <person name="Mincer T."/>
            <person name="Lowenstein D.P."/>
            <person name="Peaudecerf F.J."/>
            <person name="Fernandez V.I."/>
            <person name="Fredricks H."/>
            <person name="Almblad H."/>
            <person name="Harrison J.J."/>
            <person name="Stocker R."/>
            <person name="Van Mooy B.A.S."/>
        </authorList>
    </citation>
    <scope>NUCLEOTIDE SEQUENCE [LARGE SCALE GENOMIC DNA]</scope>
    <source>
        <strain evidence="2 3">HP15-B</strain>
    </source>
</reference>
<gene>
    <name evidence="2" type="ORF">KQ249_03200</name>
</gene>
<dbReference type="EMBL" id="CP076686">
    <property type="protein sequence ID" value="QWV13639.1"/>
    <property type="molecule type" value="Genomic_DNA"/>
</dbReference>
<organism evidence="2 3">
    <name type="scientific">Marinobacter adhaerens</name>
    <dbReference type="NCBI Taxonomy" id="1033846"/>
    <lineage>
        <taxon>Bacteria</taxon>
        <taxon>Pseudomonadati</taxon>
        <taxon>Pseudomonadota</taxon>
        <taxon>Gammaproteobacteria</taxon>
        <taxon>Pseudomonadales</taxon>
        <taxon>Marinobacteraceae</taxon>
        <taxon>Marinobacter</taxon>
    </lineage>
</organism>
<evidence type="ECO:0000313" key="3">
    <source>
        <dbReference type="Proteomes" id="UP000683442"/>
    </source>
</evidence>
<keyword evidence="1" id="KW-0472">Membrane</keyword>
<keyword evidence="1" id="KW-1133">Transmembrane helix</keyword>
<name>A0ABX8IML3_9GAMM</name>
<protein>
    <submittedName>
        <fullName evidence="2">ATP synthase subunit AtpR</fullName>
    </submittedName>
</protein>
<evidence type="ECO:0000256" key="1">
    <source>
        <dbReference type="SAM" id="Phobius"/>
    </source>
</evidence>
<dbReference type="Proteomes" id="UP000683442">
    <property type="component" value="Chromosome"/>
</dbReference>